<keyword evidence="4" id="KW-1185">Reference proteome</keyword>
<accession>A0A518DY71</accession>
<name>A0A518DY71_9BACT</name>
<dbReference type="RefSeq" id="WP_145055428.1">
    <property type="nucleotide sequence ID" value="NZ_CP036433.1"/>
</dbReference>
<proteinExistence type="predicted"/>
<dbReference type="EMBL" id="CP036433">
    <property type="protein sequence ID" value="QDU96799.1"/>
    <property type="molecule type" value="Genomic_DNA"/>
</dbReference>
<feature type="region of interest" description="Disordered" evidence="1">
    <location>
        <begin position="84"/>
        <end position="104"/>
    </location>
</feature>
<evidence type="ECO:0000256" key="2">
    <source>
        <dbReference type="SAM" id="SignalP"/>
    </source>
</evidence>
<feature type="chain" id="PRO_5022124643" description="Lipoprotein SmpA/OmlA domain-containing protein" evidence="2">
    <location>
        <begin position="20"/>
        <end position="162"/>
    </location>
</feature>
<feature type="signal peptide" evidence="2">
    <location>
        <begin position="1"/>
        <end position="19"/>
    </location>
</feature>
<gene>
    <name evidence="3" type="ORF">Pla8534_46200</name>
</gene>
<feature type="compositionally biased region" description="Low complexity" evidence="1">
    <location>
        <begin position="84"/>
        <end position="94"/>
    </location>
</feature>
<reference evidence="3 4" key="1">
    <citation type="submission" date="2019-02" db="EMBL/GenBank/DDBJ databases">
        <title>Deep-cultivation of Planctomycetes and their phenomic and genomic characterization uncovers novel biology.</title>
        <authorList>
            <person name="Wiegand S."/>
            <person name="Jogler M."/>
            <person name="Boedeker C."/>
            <person name="Pinto D."/>
            <person name="Vollmers J."/>
            <person name="Rivas-Marin E."/>
            <person name="Kohn T."/>
            <person name="Peeters S.H."/>
            <person name="Heuer A."/>
            <person name="Rast P."/>
            <person name="Oberbeckmann S."/>
            <person name="Bunk B."/>
            <person name="Jeske O."/>
            <person name="Meyerdierks A."/>
            <person name="Storesund J.E."/>
            <person name="Kallscheuer N."/>
            <person name="Luecker S."/>
            <person name="Lage O.M."/>
            <person name="Pohl T."/>
            <person name="Merkel B.J."/>
            <person name="Hornburger P."/>
            <person name="Mueller R.-W."/>
            <person name="Bruemmer F."/>
            <person name="Labrenz M."/>
            <person name="Spormann A.M."/>
            <person name="Op den Camp H."/>
            <person name="Overmann J."/>
            <person name="Amann R."/>
            <person name="Jetten M.S.M."/>
            <person name="Mascher T."/>
            <person name="Medema M.H."/>
            <person name="Devos D.P."/>
            <person name="Kaster A.-K."/>
            <person name="Ovreas L."/>
            <person name="Rohde M."/>
            <person name="Galperin M.Y."/>
            <person name="Jogler C."/>
        </authorList>
    </citation>
    <scope>NUCLEOTIDE SEQUENCE [LARGE SCALE GENOMIC DNA]</scope>
    <source>
        <strain evidence="3 4">Pla85_3_4</strain>
    </source>
</reference>
<dbReference type="AlphaFoldDB" id="A0A518DY71"/>
<protein>
    <recommendedName>
        <fullName evidence="5">Lipoprotein SmpA/OmlA domain-containing protein</fullName>
    </recommendedName>
</protein>
<organism evidence="3 4">
    <name type="scientific">Lignipirellula cremea</name>
    <dbReference type="NCBI Taxonomy" id="2528010"/>
    <lineage>
        <taxon>Bacteria</taxon>
        <taxon>Pseudomonadati</taxon>
        <taxon>Planctomycetota</taxon>
        <taxon>Planctomycetia</taxon>
        <taxon>Pirellulales</taxon>
        <taxon>Pirellulaceae</taxon>
        <taxon>Lignipirellula</taxon>
    </lineage>
</organism>
<dbReference type="Proteomes" id="UP000317648">
    <property type="component" value="Chromosome"/>
</dbReference>
<evidence type="ECO:0000313" key="3">
    <source>
        <dbReference type="EMBL" id="QDU96799.1"/>
    </source>
</evidence>
<dbReference type="KEGG" id="lcre:Pla8534_46200"/>
<keyword evidence="2" id="KW-0732">Signal</keyword>
<evidence type="ECO:0000256" key="1">
    <source>
        <dbReference type="SAM" id="MobiDB-lite"/>
    </source>
</evidence>
<evidence type="ECO:0008006" key="5">
    <source>
        <dbReference type="Google" id="ProtNLM"/>
    </source>
</evidence>
<sequence length="162" mass="17858" precursor="true">MRYLLLLAVLLVAPSNVLAGQPAWPDLAPLLGQPKDSPAVVAMVRQQALSETTKGPSGSFSSPDGSWSMLYESSRIKTIVLRVSPPGEGSSSPERQTFAPPLPGKLTRQDGRAQVVQKLGQPSRPDGDQWLHQGLVIWVFFDQSERQINELYLWQQEQAEKP</sequence>
<evidence type="ECO:0000313" key="4">
    <source>
        <dbReference type="Proteomes" id="UP000317648"/>
    </source>
</evidence>